<feature type="region of interest" description="Disordered" evidence="1">
    <location>
        <begin position="86"/>
        <end position="299"/>
    </location>
</feature>
<sequence>MDNSSPEHDGYGQDGKPKRKSAKGRKLIRWDPDLDQLVLLCVDYCCTKQGILIPWDDVAGMVAPHLTGEAVKQHLAKITKYRQEEGHIVPPKLDRGQRRKPSAAAATPMPNRGRGKKAGANANNDNEPQPQAAPVKPGRSLLFIKAGPKSKRTPRTPAVDRARKKALPEKAVKSEDESDEEFDMKNIKPVARGAKRGRKPKSADDFDDDDDGTMYQTPSKKPKAADNYLRERPSVNYAEQMAQDEDDEDSITLKSDVKKEKRSSQGSSDDYNTPAAAPPQYGYTTPAHATPYQGYPPATTPGFDFSNQATPFDSSPIDGAFGLPGLNAFNNHAPPPMMQMPGGNSFDGAFHPLMPFQGNGNLDFNGGTGYGHPGFPAINQANALMAINGFARGQGGDFPTQFDSSVNQNTDRNVYNHNQNTDPNVYNHNNGVLNKSEDEDSKDNIVVNGMRDDASDGSIEYPSTNVTDRGLHSIMPYNAGGGLHIDTDYEVDVHRQDQQLMNTSPTDMANGDTGITPDLDQTGFVPRLPIHSTSFDSSCSPSYDLKNYAHAMSAHDAHMPNDDFLGLGQDDDFLGMGDGHHGY</sequence>
<organism evidence="2 3">
    <name type="scientific">Oleoguttula mirabilis</name>
    <dbReference type="NCBI Taxonomy" id="1507867"/>
    <lineage>
        <taxon>Eukaryota</taxon>
        <taxon>Fungi</taxon>
        <taxon>Dikarya</taxon>
        <taxon>Ascomycota</taxon>
        <taxon>Pezizomycotina</taxon>
        <taxon>Dothideomycetes</taxon>
        <taxon>Dothideomycetidae</taxon>
        <taxon>Mycosphaerellales</taxon>
        <taxon>Teratosphaeriaceae</taxon>
        <taxon>Oleoguttula</taxon>
    </lineage>
</organism>
<feature type="compositionally biased region" description="Basic and acidic residues" evidence="1">
    <location>
        <begin position="1"/>
        <end position="11"/>
    </location>
</feature>
<accession>A0AAV9J4X4</accession>
<proteinExistence type="predicted"/>
<gene>
    <name evidence="2" type="ORF">LTR36_009905</name>
</gene>
<dbReference type="AlphaFoldDB" id="A0AAV9J4X4"/>
<keyword evidence="3" id="KW-1185">Reference proteome</keyword>
<name>A0AAV9J4X4_9PEZI</name>
<feature type="compositionally biased region" description="Basic and acidic residues" evidence="1">
    <location>
        <begin position="86"/>
        <end position="96"/>
    </location>
</feature>
<dbReference type="Proteomes" id="UP001324427">
    <property type="component" value="Unassembled WGS sequence"/>
</dbReference>
<dbReference type="EMBL" id="JAVFHQ010000077">
    <property type="protein sequence ID" value="KAK4540007.1"/>
    <property type="molecule type" value="Genomic_DNA"/>
</dbReference>
<reference evidence="2 3" key="1">
    <citation type="submission" date="2021-11" db="EMBL/GenBank/DDBJ databases">
        <title>Black yeast isolated from Biological Soil Crust.</title>
        <authorList>
            <person name="Kurbessoian T."/>
        </authorList>
    </citation>
    <scope>NUCLEOTIDE SEQUENCE [LARGE SCALE GENOMIC DNA]</scope>
    <source>
        <strain evidence="2 3">CCFEE 5522</strain>
    </source>
</reference>
<comment type="caution">
    <text evidence="2">The sequence shown here is derived from an EMBL/GenBank/DDBJ whole genome shotgun (WGS) entry which is preliminary data.</text>
</comment>
<evidence type="ECO:0000313" key="3">
    <source>
        <dbReference type="Proteomes" id="UP001324427"/>
    </source>
</evidence>
<feature type="region of interest" description="Disordered" evidence="1">
    <location>
        <begin position="1"/>
        <end position="25"/>
    </location>
</feature>
<protein>
    <submittedName>
        <fullName evidence="2">Uncharacterized protein</fullName>
    </submittedName>
</protein>
<evidence type="ECO:0000313" key="2">
    <source>
        <dbReference type="EMBL" id="KAK4540007.1"/>
    </source>
</evidence>
<feature type="compositionally biased region" description="Basic and acidic residues" evidence="1">
    <location>
        <begin position="158"/>
        <end position="175"/>
    </location>
</feature>
<evidence type="ECO:0000256" key="1">
    <source>
        <dbReference type="SAM" id="MobiDB-lite"/>
    </source>
</evidence>